<evidence type="ECO:0000313" key="3">
    <source>
        <dbReference type="Proteomes" id="UP000182836"/>
    </source>
</evidence>
<name>A0A1G9CZ59_ANEMI</name>
<dbReference type="EMBL" id="FNED01000074">
    <property type="protein sequence ID" value="SDK56971.1"/>
    <property type="molecule type" value="Genomic_DNA"/>
</dbReference>
<dbReference type="Proteomes" id="UP000182836">
    <property type="component" value="Unassembled WGS sequence"/>
</dbReference>
<sequence length="203" mass="23015">MNSEFRAHVAGLNTTDKKIKLTLELDAEINPNALFSVHQMVGEKVIVNMGSPQMSMNFDEPENEEMHLEQPAGIKYETDSSGVVVNMFPLPEPTQEEKQEPAAEGETVIEGEFTVVTEDKEKKEQERDNTEQGPTEEEVEEYILSGKAPIYEDIPFDFPELLHKKRSGTTWTKMAMQLDTSLGKLTRSFKEYKDRVAKEMPTA</sequence>
<evidence type="ECO:0000313" key="2">
    <source>
        <dbReference type="EMBL" id="SDK56971.1"/>
    </source>
</evidence>
<feature type="compositionally biased region" description="Basic and acidic residues" evidence="1">
    <location>
        <begin position="117"/>
        <end position="130"/>
    </location>
</feature>
<dbReference type="RefSeq" id="WP_052812270.1">
    <property type="nucleotide sequence ID" value="NZ_BJOA01000339.1"/>
</dbReference>
<gene>
    <name evidence="2" type="ORF">SAMN04487909_1742</name>
</gene>
<proteinExistence type="predicted"/>
<evidence type="ECO:0000256" key="1">
    <source>
        <dbReference type="SAM" id="MobiDB-lite"/>
    </source>
</evidence>
<organism evidence="2 3">
    <name type="scientific">Aneurinibacillus migulanus</name>
    <name type="common">Bacillus migulanus</name>
    <dbReference type="NCBI Taxonomy" id="47500"/>
    <lineage>
        <taxon>Bacteria</taxon>
        <taxon>Bacillati</taxon>
        <taxon>Bacillota</taxon>
        <taxon>Bacilli</taxon>
        <taxon>Bacillales</taxon>
        <taxon>Paenibacillaceae</taxon>
        <taxon>Aneurinibacillus group</taxon>
        <taxon>Aneurinibacillus</taxon>
    </lineage>
</organism>
<reference evidence="2 3" key="1">
    <citation type="submission" date="2016-10" db="EMBL/GenBank/DDBJ databases">
        <authorList>
            <person name="de Groot N.N."/>
        </authorList>
    </citation>
    <scope>NUCLEOTIDE SEQUENCE [LARGE SCALE GENOMIC DNA]</scope>
    <source>
        <strain evidence="2 3">DSM 2895</strain>
    </source>
</reference>
<dbReference type="OrthoDB" id="2589518at2"/>
<dbReference type="GeneID" id="42304885"/>
<accession>A0A1G9CZ59</accession>
<dbReference type="AlphaFoldDB" id="A0A1G9CZ59"/>
<protein>
    <submittedName>
        <fullName evidence="2">Uncharacterized protein</fullName>
    </submittedName>
</protein>
<feature type="region of interest" description="Disordered" evidence="1">
    <location>
        <begin position="117"/>
        <end position="138"/>
    </location>
</feature>